<feature type="repeat" description="TPR" evidence="3">
    <location>
        <begin position="851"/>
        <end position="884"/>
    </location>
</feature>
<feature type="repeat" description="TPR" evidence="3">
    <location>
        <begin position="767"/>
        <end position="800"/>
    </location>
</feature>
<dbReference type="InterPro" id="IPR011990">
    <property type="entry name" value="TPR-like_helical_dom_sf"/>
</dbReference>
<dbReference type="PANTHER" id="PTHR45641">
    <property type="entry name" value="TETRATRICOPEPTIDE REPEAT PROTEIN (AFU_ORTHOLOGUE AFUA_6G03870)"/>
    <property type="match status" value="1"/>
</dbReference>
<evidence type="ECO:0000313" key="5">
    <source>
        <dbReference type="EMBL" id="QBD81723.1"/>
    </source>
</evidence>
<dbReference type="Gene3D" id="1.10.260.40">
    <property type="entry name" value="lambda repressor-like DNA-binding domains"/>
    <property type="match status" value="1"/>
</dbReference>
<dbReference type="SMART" id="SM00530">
    <property type="entry name" value="HTH_XRE"/>
    <property type="match status" value="1"/>
</dbReference>
<dbReference type="Gene3D" id="1.25.40.10">
    <property type="entry name" value="Tetratricopeptide repeat domain"/>
    <property type="match status" value="3"/>
</dbReference>
<dbReference type="SUPFAM" id="SSF47413">
    <property type="entry name" value="lambda repressor-like DNA-binding domains"/>
    <property type="match status" value="1"/>
</dbReference>
<evidence type="ECO:0000313" key="6">
    <source>
        <dbReference type="Proteomes" id="UP000290365"/>
    </source>
</evidence>
<organism evidence="5 6">
    <name type="scientific">Ktedonosporobacter rubrisoli</name>
    <dbReference type="NCBI Taxonomy" id="2509675"/>
    <lineage>
        <taxon>Bacteria</taxon>
        <taxon>Bacillati</taxon>
        <taxon>Chloroflexota</taxon>
        <taxon>Ktedonobacteria</taxon>
        <taxon>Ktedonobacterales</taxon>
        <taxon>Ktedonosporobacteraceae</taxon>
        <taxon>Ktedonosporobacter</taxon>
    </lineage>
</organism>
<feature type="domain" description="HTH cro/C1-type" evidence="4">
    <location>
        <begin position="27"/>
        <end position="81"/>
    </location>
</feature>
<dbReference type="SMART" id="SM00028">
    <property type="entry name" value="TPR"/>
    <property type="match status" value="9"/>
</dbReference>
<dbReference type="InterPro" id="IPR002182">
    <property type="entry name" value="NB-ARC"/>
</dbReference>
<feature type="repeat" description="TPR" evidence="3">
    <location>
        <begin position="641"/>
        <end position="674"/>
    </location>
</feature>
<dbReference type="AlphaFoldDB" id="A0A4P6K1L5"/>
<dbReference type="NCBIfam" id="NF040586">
    <property type="entry name" value="FxSxx_TPR"/>
    <property type="match status" value="1"/>
</dbReference>
<keyword evidence="2 3" id="KW-0802">TPR repeat</keyword>
<protein>
    <submittedName>
        <fullName evidence="5">Tetratricopeptide repeat protein</fullName>
    </submittedName>
</protein>
<evidence type="ECO:0000256" key="3">
    <source>
        <dbReference type="PROSITE-ProRule" id="PRU00339"/>
    </source>
</evidence>
<dbReference type="Gene3D" id="3.40.50.300">
    <property type="entry name" value="P-loop containing nucleotide triphosphate hydrolases"/>
    <property type="match status" value="1"/>
</dbReference>
<dbReference type="PROSITE" id="PS50943">
    <property type="entry name" value="HTH_CROC1"/>
    <property type="match status" value="1"/>
</dbReference>
<dbReference type="InterPro" id="IPR056681">
    <property type="entry name" value="DUF7779"/>
</dbReference>
<evidence type="ECO:0000256" key="1">
    <source>
        <dbReference type="ARBA" id="ARBA00022737"/>
    </source>
</evidence>
<dbReference type="Proteomes" id="UP000290365">
    <property type="component" value="Chromosome"/>
</dbReference>
<evidence type="ECO:0000256" key="2">
    <source>
        <dbReference type="ARBA" id="ARBA00022803"/>
    </source>
</evidence>
<dbReference type="PROSITE" id="PS50005">
    <property type="entry name" value="TPR"/>
    <property type="match status" value="3"/>
</dbReference>
<dbReference type="InterPro" id="IPR001387">
    <property type="entry name" value="Cro/C1-type_HTH"/>
</dbReference>
<name>A0A4P6K1L5_KTERU</name>
<gene>
    <name evidence="5" type="ORF">EPA93_39440</name>
</gene>
<keyword evidence="1" id="KW-0677">Repeat</keyword>
<dbReference type="Pfam" id="PF01381">
    <property type="entry name" value="HTH_3"/>
    <property type="match status" value="1"/>
</dbReference>
<accession>A0A4P6K1L5</accession>
<dbReference type="CDD" id="cd00093">
    <property type="entry name" value="HTH_XRE"/>
    <property type="match status" value="1"/>
</dbReference>
<dbReference type="Pfam" id="PF00931">
    <property type="entry name" value="NB-ARC"/>
    <property type="match status" value="1"/>
</dbReference>
<dbReference type="InterPro" id="IPR010982">
    <property type="entry name" value="Lambda_DNA-bd_dom_sf"/>
</dbReference>
<dbReference type="Pfam" id="PF13374">
    <property type="entry name" value="TPR_10"/>
    <property type="match status" value="2"/>
</dbReference>
<dbReference type="SUPFAM" id="SSF52540">
    <property type="entry name" value="P-loop containing nucleoside triphosphate hydrolases"/>
    <property type="match status" value="1"/>
</dbReference>
<dbReference type="SUPFAM" id="SSF48452">
    <property type="entry name" value="TPR-like"/>
    <property type="match status" value="1"/>
</dbReference>
<dbReference type="Pfam" id="PF25000">
    <property type="entry name" value="DUF7779"/>
    <property type="match status" value="1"/>
</dbReference>
<keyword evidence="6" id="KW-1185">Reference proteome</keyword>
<sequence length="937" mass="105557">MGIMHWRFLILRGRTQAMAAVPWHKRLREERVKRNWRQQELAEKLGTSVPSISRWERGTHQPSAYFRVKLCALFGLSAEELGFVSTQVPFADSEEREVEALSAISDPLLFSPHEECYRNIPFLRNPFFSGREEVLELLHERLIGLCPVALTGLGGIGKTQVAIEYAYRYVHEYEAIFWLAAETAESIMQSLQQVAEAVQLPERQIAEQSSMVQAVRRWLNTHTSWLLVVDNVEDLNLLQTIIPRRHSGGLLFTTRRLALGAFAEALPLSAMNEREGVMLLLRRAKCFGAFPVDSSHSVEGNIDSSGISAAAELVKLLEGLPLALDQAGAYIEETGCSLQDYIQRYQDQRPLVLARRGSHGGAHPDSVTTTLDLSVERVERELPAAANLLRVCAFLHPEAIPEELFAAGASYLGPKLGPMVTDPYQFDQALAALRNVSLLARQPERRTLSVHRLVQAVLQDQMGYEEKRRWGEAIICMVNVAFPVPAFEAWAQCERYLSQALACLPLIELFGRDLQESGELLYKAGTYLVDRSRYAEAQHLLEEAVMLGERQEGISYQAMLSRLTKLATVYRCQGRYSQAEPLLRRVKTLAEAHLGSEHLQTAEIMADLADVYWNQGKYQLVEELQQRVLAIREQHLGATHAQTLNDLAILSHVLGRYKQAEAQFQRALAIQAQQGEADLLQTANILSNLALLYRDLGEPQQAEALMLQALSIRESRLGPRDPDLAQSCNNLASVCYELGKPEQAEALYQRALAILDPPQGPVNPNVAFTLTNLANFYHDQGKDEQAEQLYLRALQIREQQFGPHYPRTATTLRQLAILYSKQGKDELAEPLYHRALVICEQHYGAKHPETAMIYHQLARFYQKRSQMAQAGNLYQRALAIIEQAWGREHSLTREVEADYTRWLKEQGGADAIEQLASMRSEQGHISTSANEIKTDTQ</sequence>
<dbReference type="OrthoDB" id="136633at2"/>
<dbReference type="GO" id="GO:0043531">
    <property type="term" value="F:ADP binding"/>
    <property type="evidence" value="ECO:0007669"/>
    <property type="project" value="InterPro"/>
</dbReference>
<proteinExistence type="predicted"/>
<dbReference type="PRINTS" id="PR00381">
    <property type="entry name" value="KINESINLIGHT"/>
</dbReference>
<reference evidence="5 6" key="1">
    <citation type="submission" date="2019-01" db="EMBL/GenBank/DDBJ databases">
        <title>Ktedonosporobacter rubrisoli SCAWS-G2.</title>
        <authorList>
            <person name="Huang Y."/>
            <person name="Yan B."/>
        </authorList>
    </citation>
    <scope>NUCLEOTIDE SEQUENCE [LARGE SCALE GENOMIC DNA]</scope>
    <source>
        <strain evidence="5 6">SCAWS-G2</strain>
    </source>
</reference>
<evidence type="ECO:0000259" key="4">
    <source>
        <dbReference type="PROSITE" id="PS50943"/>
    </source>
</evidence>
<dbReference type="EMBL" id="CP035758">
    <property type="protein sequence ID" value="QBD81723.1"/>
    <property type="molecule type" value="Genomic_DNA"/>
</dbReference>
<dbReference type="InterPro" id="IPR027417">
    <property type="entry name" value="P-loop_NTPase"/>
</dbReference>
<dbReference type="PANTHER" id="PTHR45641:SF19">
    <property type="entry name" value="NEPHROCYSTIN-3"/>
    <property type="match status" value="1"/>
</dbReference>
<dbReference type="InterPro" id="IPR019734">
    <property type="entry name" value="TPR_rpt"/>
</dbReference>
<dbReference type="GO" id="GO:0003677">
    <property type="term" value="F:DNA binding"/>
    <property type="evidence" value="ECO:0007669"/>
    <property type="project" value="InterPro"/>
</dbReference>
<dbReference type="Pfam" id="PF13424">
    <property type="entry name" value="TPR_12"/>
    <property type="match status" value="3"/>
</dbReference>
<dbReference type="KEGG" id="kbs:EPA93_39440"/>